<keyword evidence="9" id="KW-1185">Reference proteome</keyword>
<evidence type="ECO:0000256" key="4">
    <source>
        <dbReference type="ARBA" id="ARBA00022989"/>
    </source>
</evidence>
<gene>
    <name evidence="8" type="ORF">CSUI_006499</name>
</gene>
<dbReference type="OrthoDB" id="270970at2759"/>
<dbReference type="CDD" id="cd08374">
    <property type="entry name" value="C2F_Ferlin"/>
    <property type="match status" value="1"/>
</dbReference>
<dbReference type="Proteomes" id="UP000221165">
    <property type="component" value="Unassembled WGS sequence"/>
</dbReference>
<dbReference type="PANTHER" id="PTHR12546">
    <property type="entry name" value="FER-1-LIKE"/>
    <property type="match status" value="1"/>
</dbReference>
<keyword evidence="5 6" id="KW-0472">Membrane</keyword>
<dbReference type="SUPFAM" id="SSF49562">
    <property type="entry name" value="C2 domain (Calcium/lipid-binding domain, CaLB)"/>
    <property type="match status" value="1"/>
</dbReference>
<comment type="caution">
    <text evidence="8">The sequence shown here is derived from an EMBL/GenBank/DDBJ whole genome shotgun (WGS) entry which is preliminary data.</text>
</comment>
<evidence type="ECO:0000256" key="5">
    <source>
        <dbReference type="ARBA" id="ARBA00023136"/>
    </source>
</evidence>
<dbReference type="GO" id="GO:0007009">
    <property type="term" value="P:plasma membrane organization"/>
    <property type="evidence" value="ECO:0007669"/>
    <property type="project" value="TreeGrafter"/>
</dbReference>
<evidence type="ECO:0000256" key="2">
    <source>
        <dbReference type="ARBA" id="ARBA00022692"/>
    </source>
</evidence>
<dbReference type="Pfam" id="PF00168">
    <property type="entry name" value="C2"/>
    <property type="match status" value="1"/>
</dbReference>
<dbReference type="PANTHER" id="PTHR12546:SF33">
    <property type="entry name" value="SPERM VESICLE FUSION PROTEIN FER-1"/>
    <property type="match status" value="1"/>
</dbReference>
<evidence type="ECO:0000256" key="1">
    <source>
        <dbReference type="ARBA" id="ARBA00004167"/>
    </source>
</evidence>
<dbReference type="PROSITE" id="PS50004">
    <property type="entry name" value="C2"/>
    <property type="match status" value="1"/>
</dbReference>
<dbReference type="InterPro" id="IPR037721">
    <property type="entry name" value="Ferlin"/>
</dbReference>
<feature type="transmembrane region" description="Helical" evidence="6">
    <location>
        <begin position="210"/>
        <end position="233"/>
    </location>
</feature>
<dbReference type="AlphaFoldDB" id="A0A2C6K049"/>
<dbReference type="EMBL" id="MIGC01003299">
    <property type="protein sequence ID" value="PHJ19661.1"/>
    <property type="molecule type" value="Genomic_DNA"/>
</dbReference>
<dbReference type="Gene3D" id="2.60.40.150">
    <property type="entry name" value="C2 domain"/>
    <property type="match status" value="1"/>
</dbReference>
<dbReference type="VEuPathDB" id="ToxoDB:CSUI_006499"/>
<dbReference type="GeneID" id="94429867"/>
<dbReference type="InterPro" id="IPR037725">
    <property type="entry name" value="C2F_Ferlin"/>
</dbReference>
<protein>
    <submittedName>
        <fullName evidence="8">C2 domain-containing</fullName>
    </submittedName>
</protein>
<dbReference type="GO" id="GO:0016020">
    <property type="term" value="C:membrane"/>
    <property type="evidence" value="ECO:0007669"/>
    <property type="project" value="UniProtKB-SubCell"/>
</dbReference>
<keyword evidence="3" id="KW-0677">Repeat</keyword>
<evidence type="ECO:0000256" key="6">
    <source>
        <dbReference type="SAM" id="Phobius"/>
    </source>
</evidence>
<reference evidence="8 9" key="1">
    <citation type="journal article" date="2017" name="Int. J. Parasitol.">
        <title>The genome of the protozoan parasite Cystoisospora suis and a reverse vaccinology approach to identify vaccine candidates.</title>
        <authorList>
            <person name="Palmieri N."/>
            <person name="Shrestha A."/>
            <person name="Ruttkowski B."/>
            <person name="Beck T."/>
            <person name="Vogl C."/>
            <person name="Tomley F."/>
            <person name="Blake D.P."/>
            <person name="Joachim A."/>
        </authorList>
    </citation>
    <scope>NUCLEOTIDE SEQUENCE [LARGE SCALE GENOMIC DNA]</scope>
    <source>
        <strain evidence="8 9">Wien I</strain>
    </source>
</reference>
<sequence length="238" mass="26709">MSLSLSGYLSICLVASLCVCRVIVWGARNLSFKSIGKEYVDAMVRCTLDCTSYRGSQPASQQTDVHYFSKTGSAIFNWRMVFSRIAMPVSTCILQIAAYDFRNIGQPAFIGEVNLELRRYLERVANTLNAIDVDSELRLINRSKETPDVGSFGYVQVTLQFLSQSEATSKAVGLGRDAPNRDPRLTTPQEGRKWEDVLGSLGLRVDYRPLWFWVRVTAVVLLSIWAFIVAFLYPSLLA</sequence>
<keyword evidence="4 6" id="KW-1133">Transmembrane helix</keyword>
<accession>A0A2C6K049</accession>
<name>A0A2C6K049_9APIC</name>
<organism evidence="8 9">
    <name type="scientific">Cystoisospora suis</name>
    <dbReference type="NCBI Taxonomy" id="483139"/>
    <lineage>
        <taxon>Eukaryota</taxon>
        <taxon>Sar</taxon>
        <taxon>Alveolata</taxon>
        <taxon>Apicomplexa</taxon>
        <taxon>Conoidasida</taxon>
        <taxon>Coccidia</taxon>
        <taxon>Eucoccidiorida</taxon>
        <taxon>Eimeriorina</taxon>
        <taxon>Sarcocystidae</taxon>
        <taxon>Cystoisospora</taxon>
    </lineage>
</organism>
<keyword evidence="2 6" id="KW-0812">Transmembrane</keyword>
<dbReference type="RefSeq" id="XP_067921359.1">
    <property type="nucleotide sequence ID" value="XM_068066656.1"/>
</dbReference>
<comment type="subcellular location">
    <subcellularLocation>
        <location evidence="1">Membrane</location>
        <topology evidence="1">Single-pass membrane protein</topology>
    </subcellularLocation>
</comment>
<dbReference type="InterPro" id="IPR035892">
    <property type="entry name" value="C2_domain_sf"/>
</dbReference>
<evidence type="ECO:0000256" key="3">
    <source>
        <dbReference type="ARBA" id="ARBA00022737"/>
    </source>
</evidence>
<proteinExistence type="predicted"/>
<evidence type="ECO:0000313" key="9">
    <source>
        <dbReference type="Proteomes" id="UP000221165"/>
    </source>
</evidence>
<evidence type="ECO:0000259" key="7">
    <source>
        <dbReference type="PROSITE" id="PS50004"/>
    </source>
</evidence>
<dbReference type="InterPro" id="IPR000008">
    <property type="entry name" value="C2_dom"/>
</dbReference>
<feature type="domain" description="C2" evidence="7">
    <location>
        <begin position="1"/>
        <end position="130"/>
    </location>
</feature>
<evidence type="ECO:0000313" key="8">
    <source>
        <dbReference type="EMBL" id="PHJ19661.1"/>
    </source>
</evidence>
<feature type="transmembrane region" description="Helical" evidence="6">
    <location>
        <begin position="6"/>
        <end position="27"/>
    </location>
</feature>